<name>A0ABY5AUK6_9CYAN</name>
<dbReference type="SUPFAM" id="SSF56436">
    <property type="entry name" value="C-type lectin-like"/>
    <property type="match status" value="1"/>
</dbReference>
<protein>
    <submittedName>
        <fullName evidence="2">Formylglycine-generating enzyme family protein</fullName>
    </submittedName>
</protein>
<dbReference type="PANTHER" id="PTHR23150:SF19">
    <property type="entry name" value="FORMYLGLYCINE-GENERATING ENZYME"/>
    <property type="match status" value="1"/>
</dbReference>
<dbReference type="Proteomes" id="UP001056708">
    <property type="component" value="Chromosome"/>
</dbReference>
<dbReference type="InterPro" id="IPR042095">
    <property type="entry name" value="SUMF_sf"/>
</dbReference>
<evidence type="ECO:0000313" key="3">
    <source>
        <dbReference type="Proteomes" id="UP001056708"/>
    </source>
</evidence>
<dbReference type="Gene3D" id="3.90.1580.10">
    <property type="entry name" value="paralog of FGE (formylglycine-generating enzyme)"/>
    <property type="match status" value="1"/>
</dbReference>
<accession>A0ABY5AUK6</accession>
<reference evidence="2" key="1">
    <citation type="submission" date="2022-06" db="EMBL/GenBank/DDBJ databases">
        <title>Genome sequence of Phormidium yuhuli AB48 isolated from an industrial photobioreactor environment.</title>
        <authorList>
            <person name="Qiu Y."/>
            <person name="Noonan A.J.C."/>
            <person name="Dofher K."/>
            <person name="Koch M."/>
            <person name="Kieft B."/>
            <person name="Lin X."/>
            <person name="Ziels R.M."/>
            <person name="Hallam S.J."/>
        </authorList>
    </citation>
    <scope>NUCLEOTIDE SEQUENCE</scope>
    <source>
        <strain evidence="2">AB48</strain>
    </source>
</reference>
<dbReference type="RefSeq" id="WP_252664867.1">
    <property type="nucleotide sequence ID" value="NZ_CP098611.1"/>
</dbReference>
<evidence type="ECO:0000259" key="1">
    <source>
        <dbReference type="Pfam" id="PF03781"/>
    </source>
</evidence>
<evidence type="ECO:0000313" key="2">
    <source>
        <dbReference type="EMBL" id="USR92720.1"/>
    </source>
</evidence>
<dbReference type="Pfam" id="PF03781">
    <property type="entry name" value="FGE-sulfatase"/>
    <property type="match status" value="1"/>
</dbReference>
<dbReference type="InterPro" id="IPR016187">
    <property type="entry name" value="CTDL_fold"/>
</dbReference>
<sequence length="562" mass="62631">MSATAASAELERASRAIDYFVGEFQPSYRLLAQHMALPLVLTPELVNFIRNRFLRAEGVPWVAEVDLLLSDLCRPAGFELYMMSSAVRSRLLGQLEQDERFGRQRLEAIARSLMTYNHYLSRTNGLSAPLLQAQQWAAMVYLQPQREAAVGEIAAEFARHGAAAPEIGPFPPIQPAELARLAQIVQELAPELQEYRDLLEYARLITQVGAQPQAIPVEDWQKTYQVLDTELHLPAELLPGGVGIEASWLQGLQPFEFETGTVEFVETLEEPAENDGVVLESFEFETAQISRGAAGGWDIERRRGSAQQFVEKLGDGTGLAMVFVPGGKFMMGSPDDEPGNNDDEKPQHEVEVSPFYLGKYPVTQAQWRAVAALPQVERALKPEPSHFKGANRPVERVSWHDAVEFCRRLSRHSGRDYRLPSEAEWEYACRAGTTTPFYFGDALSSELANYNGNATYGEGPEGEYREETKDVGSFPANGFGFYDMHGNVWEWCADDWHDNYDGAPNDGSAWVDENPTKIKRVLRGGAWYVNPKNCRSAIRVDFSPVSAIDVIGFRVVCAASIA</sequence>
<proteinExistence type="predicted"/>
<gene>
    <name evidence="2" type="ORF">NEA10_08410</name>
</gene>
<organism evidence="2 3">
    <name type="scientific">Phormidium yuhuli AB48</name>
    <dbReference type="NCBI Taxonomy" id="2940671"/>
    <lineage>
        <taxon>Bacteria</taxon>
        <taxon>Bacillati</taxon>
        <taxon>Cyanobacteriota</taxon>
        <taxon>Cyanophyceae</taxon>
        <taxon>Oscillatoriophycideae</taxon>
        <taxon>Oscillatoriales</taxon>
        <taxon>Oscillatoriaceae</taxon>
        <taxon>Phormidium</taxon>
        <taxon>Phormidium yuhuli</taxon>
    </lineage>
</organism>
<feature type="domain" description="Sulfatase-modifying factor enzyme-like" evidence="1">
    <location>
        <begin position="320"/>
        <end position="556"/>
    </location>
</feature>
<dbReference type="PANTHER" id="PTHR23150">
    <property type="entry name" value="SULFATASE MODIFYING FACTOR 1, 2"/>
    <property type="match status" value="1"/>
</dbReference>
<dbReference type="InterPro" id="IPR051043">
    <property type="entry name" value="Sulfatase_Mod_Factor_Kinase"/>
</dbReference>
<keyword evidence="3" id="KW-1185">Reference proteome</keyword>
<dbReference type="EMBL" id="CP098611">
    <property type="protein sequence ID" value="USR92720.1"/>
    <property type="molecule type" value="Genomic_DNA"/>
</dbReference>
<dbReference type="InterPro" id="IPR005532">
    <property type="entry name" value="SUMF_dom"/>
</dbReference>